<evidence type="ECO:0000313" key="1">
    <source>
        <dbReference type="EMBL" id="MFC4637776.1"/>
    </source>
</evidence>
<protein>
    <submittedName>
        <fullName evidence="1">Uncharacterized protein</fullName>
    </submittedName>
</protein>
<comment type="caution">
    <text evidence="1">The sequence shown here is derived from an EMBL/GenBank/DDBJ whole genome shotgun (WGS) entry which is preliminary data.</text>
</comment>
<accession>A0ABV9I7U2</accession>
<keyword evidence="2" id="KW-1185">Reference proteome</keyword>
<proteinExistence type="predicted"/>
<dbReference type="Proteomes" id="UP001595952">
    <property type="component" value="Unassembled WGS sequence"/>
</dbReference>
<sequence>MNRLIPGAMHEGARHVPVGEPLGVHLAGTVGEVRQDALGIHPATGVEQPAQQLAAVGGEGAGGRQYQGRKPERLNGAVFVCRDTEGIEAQVQTNPGGDRGLRETVEGRVKREAREEVPFSLVKQNFFGDPDRVKLLRRHV</sequence>
<dbReference type="RefSeq" id="WP_380060809.1">
    <property type="nucleotide sequence ID" value="NZ_JBHSEI010000002.1"/>
</dbReference>
<organism evidence="1 2">
    <name type="scientific">Deinococcus hohokamensis</name>
    <dbReference type="NCBI Taxonomy" id="309883"/>
    <lineage>
        <taxon>Bacteria</taxon>
        <taxon>Thermotogati</taxon>
        <taxon>Deinococcota</taxon>
        <taxon>Deinococci</taxon>
        <taxon>Deinococcales</taxon>
        <taxon>Deinococcaceae</taxon>
        <taxon>Deinococcus</taxon>
    </lineage>
</organism>
<gene>
    <name evidence="1" type="ORF">ACFO0D_05420</name>
</gene>
<evidence type="ECO:0000313" key="2">
    <source>
        <dbReference type="Proteomes" id="UP001595952"/>
    </source>
</evidence>
<name>A0ABV9I7U2_9DEIO</name>
<dbReference type="EMBL" id="JBHSEI010000002">
    <property type="protein sequence ID" value="MFC4637776.1"/>
    <property type="molecule type" value="Genomic_DNA"/>
</dbReference>
<reference evidence="2" key="1">
    <citation type="journal article" date="2019" name="Int. J. Syst. Evol. Microbiol.">
        <title>The Global Catalogue of Microorganisms (GCM) 10K type strain sequencing project: providing services to taxonomists for standard genome sequencing and annotation.</title>
        <authorList>
            <consortium name="The Broad Institute Genomics Platform"/>
            <consortium name="The Broad Institute Genome Sequencing Center for Infectious Disease"/>
            <person name="Wu L."/>
            <person name="Ma J."/>
        </authorList>
    </citation>
    <scope>NUCLEOTIDE SEQUENCE [LARGE SCALE GENOMIC DNA]</scope>
    <source>
        <strain evidence="2">CCUG 55995</strain>
    </source>
</reference>